<name>A0A0H2W494_YERPE</name>
<evidence type="ECO:0000313" key="3">
    <source>
        <dbReference type="Proteomes" id="UP000001019"/>
    </source>
</evidence>
<feature type="transmembrane region" description="Helical" evidence="1">
    <location>
        <begin position="6"/>
        <end position="29"/>
    </location>
</feature>
<dbReference type="AlphaFoldDB" id="A0A0H2W494"/>
<accession>A0A0H2W494</accession>
<dbReference type="EMBL" id="AE017042">
    <property type="protein sequence ID" value="AAS61401.1"/>
    <property type="molecule type" value="Genomic_DNA"/>
</dbReference>
<dbReference type="Proteomes" id="UP000001019">
    <property type="component" value="Chromosome"/>
</dbReference>
<keyword evidence="1" id="KW-1133">Transmembrane helix</keyword>
<evidence type="ECO:0000256" key="1">
    <source>
        <dbReference type="SAM" id="Phobius"/>
    </source>
</evidence>
<gene>
    <name evidence="2" type="ordered locus">YP_1157</name>
</gene>
<dbReference type="KEGG" id="ypm:YP_1157"/>
<keyword evidence="1" id="KW-0812">Transmembrane</keyword>
<keyword evidence="1" id="KW-0472">Membrane</keyword>
<protein>
    <submittedName>
        <fullName evidence="2">Uncharacterized protein</fullName>
    </submittedName>
</protein>
<evidence type="ECO:0000313" key="2">
    <source>
        <dbReference type="EMBL" id="AAS61401.1"/>
    </source>
</evidence>
<organism evidence="2 3">
    <name type="scientific">Yersinia pestis</name>
    <dbReference type="NCBI Taxonomy" id="632"/>
    <lineage>
        <taxon>Bacteria</taxon>
        <taxon>Pseudomonadati</taxon>
        <taxon>Pseudomonadota</taxon>
        <taxon>Gammaproteobacteria</taxon>
        <taxon>Enterobacterales</taxon>
        <taxon>Yersiniaceae</taxon>
        <taxon>Yersinia</taxon>
    </lineage>
</organism>
<dbReference type="OMA" id="FIIYHYS"/>
<dbReference type="EnsemblBacteria" id="AAS61401">
    <property type="protein sequence ID" value="AAS61401"/>
    <property type="gene ID" value="YP_1157"/>
</dbReference>
<proteinExistence type="predicted"/>
<reference evidence="3" key="1">
    <citation type="journal article" date="2004" name="DNA Res.">
        <title>Complete genome sequence of Yersinia pestis strain 91001, an isolate avirulent to humans.</title>
        <authorList>
            <person name="Song Y."/>
            <person name="Tong Z."/>
            <person name="Wang J."/>
            <person name="Wang L."/>
            <person name="Guo Z."/>
            <person name="Han Y."/>
            <person name="Zhang J."/>
            <person name="Pei D."/>
            <person name="Zhou D."/>
            <person name="Qin H."/>
            <person name="Pang X."/>
            <person name="Han Y."/>
            <person name="Zhai J."/>
            <person name="Li M."/>
            <person name="Cui B."/>
            <person name="Qi Z."/>
            <person name="Jin L."/>
            <person name="Dai R."/>
            <person name="Chen F."/>
            <person name="Li S."/>
            <person name="Ye C."/>
            <person name="Du Z."/>
            <person name="Lin W."/>
            <person name="Wang J."/>
            <person name="Yu J."/>
            <person name="Yang H."/>
            <person name="Wang J."/>
            <person name="Huang P."/>
            <person name="Yang R."/>
        </authorList>
    </citation>
    <scope>NUCLEOTIDE SEQUENCE [LARGE SCALE GENOMIC DNA]</scope>
    <source>
        <strain evidence="3">91001 / Biovar Mediaevalis</strain>
    </source>
</reference>
<dbReference type="HOGENOM" id="CLU_3067835_0_0_6"/>
<sequence length="53" mass="6400">MHLSFILNAFTVYIERVHYLLLFIIYHFSSFIKKPEMTRHLAAVRAYRQQDGI</sequence>